<name>A0AAU9JAU0_9CILI</name>
<dbReference type="AlphaFoldDB" id="A0AAU9JAU0"/>
<protein>
    <submittedName>
        <fullName evidence="1">Uncharacterized protein</fullName>
    </submittedName>
</protein>
<dbReference type="Proteomes" id="UP001162131">
    <property type="component" value="Unassembled WGS sequence"/>
</dbReference>
<gene>
    <name evidence="1" type="ORF">BSTOLATCC_MIC33218</name>
</gene>
<dbReference type="EMBL" id="CAJZBQ010000033">
    <property type="protein sequence ID" value="CAG9323318.1"/>
    <property type="molecule type" value="Genomic_DNA"/>
</dbReference>
<reference evidence="1" key="1">
    <citation type="submission" date="2021-09" db="EMBL/GenBank/DDBJ databases">
        <authorList>
            <consortium name="AG Swart"/>
            <person name="Singh M."/>
            <person name="Singh A."/>
            <person name="Seah K."/>
            <person name="Emmerich C."/>
        </authorList>
    </citation>
    <scope>NUCLEOTIDE SEQUENCE</scope>
    <source>
        <strain evidence="1">ATCC30299</strain>
    </source>
</reference>
<accession>A0AAU9JAU0</accession>
<organism evidence="1 2">
    <name type="scientific">Blepharisma stoltei</name>
    <dbReference type="NCBI Taxonomy" id="1481888"/>
    <lineage>
        <taxon>Eukaryota</taxon>
        <taxon>Sar</taxon>
        <taxon>Alveolata</taxon>
        <taxon>Ciliophora</taxon>
        <taxon>Postciliodesmatophora</taxon>
        <taxon>Heterotrichea</taxon>
        <taxon>Heterotrichida</taxon>
        <taxon>Blepharismidae</taxon>
        <taxon>Blepharisma</taxon>
    </lineage>
</organism>
<keyword evidence="2" id="KW-1185">Reference proteome</keyword>
<comment type="caution">
    <text evidence="1">The sequence shown here is derived from an EMBL/GenBank/DDBJ whole genome shotgun (WGS) entry which is preliminary data.</text>
</comment>
<sequence>MKGIRYDFYISLWKRRICKNGLLIWLQMHFNREWACRQNRHNFKIQKSTNSGFSYKYNRNRLKSQSF</sequence>
<evidence type="ECO:0000313" key="2">
    <source>
        <dbReference type="Proteomes" id="UP001162131"/>
    </source>
</evidence>
<proteinExistence type="predicted"/>
<evidence type="ECO:0000313" key="1">
    <source>
        <dbReference type="EMBL" id="CAG9323318.1"/>
    </source>
</evidence>